<dbReference type="EMBL" id="BAABGA010000024">
    <property type="protein sequence ID" value="GAA4451636.1"/>
    <property type="molecule type" value="Genomic_DNA"/>
</dbReference>
<dbReference type="SUPFAM" id="SSF48403">
    <property type="entry name" value="Ankyrin repeat"/>
    <property type="match status" value="1"/>
</dbReference>
<comment type="caution">
    <text evidence="1">The sequence shown here is derived from an EMBL/GenBank/DDBJ whole genome shotgun (WGS) entry which is preliminary data.</text>
</comment>
<dbReference type="InterPro" id="IPR036770">
    <property type="entry name" value="Ankyrin_rpt-contain_sf"/>
</dbReference>
<dbReference type="Proteomes" id="UP001500840">
    <property type="component" value="Unassembled WGS sequence"/>
</dbReference>
<protein>
    <recommendedName>
        <fullName evidence="3">Ankyrin repeats (3 copies)</fullName>
    </recommendedName>
</protein>
<reference evidence="2" key="1">
    <citation type="journal article" date="2019" name="Int. J. Syst. Evol. Microbiol.">
        <title>The Global Catalogue of Microorganisms (GCM) 10K type strain sequencing project: providing services to taxonomists for standard genome sequencing and annotation.</title>
        <authorList>
            <consortium name="The Broad Institute Genomics Platform"/>
            <consortium name="The Broad Institute Genome Sequencing Center for Infectious Disease"/>
            <person name="Wu L."/>
            <person name="Ma J."/>
        </authorList>
    </citation>
    <scope>NUCLEOTIDE SEQUENCE [LARGE SCALE GENOMIC DNA]</scope>
    <source>
        <strain evidence="2">JCM 17759</strain>
    </source>
</reference>
<sequence>MPQSYETVLTKYAVPNRRGVWTTFGSGGSWESILFDAVGDDPADMFRQMTDVQSVTKIEKRDVLAKYFDSPDGAWSLLIQPQHQKWNWLAGPSTFQEIIRAIARTEPGRWLRTGYQKTSGALYVELYEAGRRRLFFSSDGAAWDEPEDDEDELDGFLEFESDDYSANWPLEYQTIDDVHQQLMIDLDAYDPCCVWDGHLFAMHSDALAEQNIARVDLIRFGSSKTTPSKRRSKAQKTTNTDLVHGIQKHDLERVRHALANDANRTKLPGTPSTAIGLAITYLNWHFPNSVKIVLAVLDAGADPNDGGFRQPNPMAILVDHSTVLATDAVGLIDSLVKAGCDFKQLSDMPWDTVKKTSLDIAVSKNRIDLVLCLLSHGDGDLDAGNSSDAIPALVEKSLQRMGDCGDIQPPPGLRAELSEFVREEYPRESMRYLAGRLAFYEEQFQRQSRDALQSLSDAVPKIMDRLTKIVRGEKNPPRKKSPVLFEPDLATAMSLPEKIKLMSVEHLDWVDVVRFSEMDQAMR</sequence>
<gene>
    <name evidence="1" type="ORF">GCM10023156_19910</name>
</gene>
<proteinExistence type="predicted"/>
<name>A0ABP8MK80_9BACT</name>
<evidence type="ECO:0000313" key="1">
    <source>
        <dbReference type="EMBL" id="GAA4451636.1"/>
    </source>
</evidence>
<accession>A0ABP8MK80</accession>
<keyword evidence="2" id="KW-1185">Reference proteome</keyword>
<dbReference type="RefSeq" id="WP_345321602.1">
    <property type="nucleotide sequence ID" value="NZ_BAABGA010000024.1"/>
</dbReference>
<evidence type="ECO:0008006" key="3">
    <source>
        <dbReference type="Google" id="ProtNLM"/>
    </source>
</evidence>
<dbReference type="Gene3D" id="1.25.40.20">
    <property type="entry name" value="Ankyrin repeat-containing domain"/>
    <property type="match status" value="1"/>
</dbReference>
<evidence type="ECO:0000313" key="2">
    <source>
        <dbReference type="Proteomes" id="UP001500840"/>
    </source>
</evidence>
<organism evidence="1 2">
    <name type="scientific">Novipirellula rosea</name>
    <dbReference type="NCBI Taxonomy" id="1031540"/>
    <lineage>
        <taxon>Bacteria</taxon>
        <taxon>Pseudomonadati</taxon>
        <taxon>Planctomycetota</taxon>
        <taxon>Planctomycetia</taxon>
        <taxon>Pirellulales</taxon>
        <taxon>Pirellulaceae</taxon>
        <taxon>Novipirellula</taxon>
    </lineage>
</organism>